<proteinExistence type="predicted"/>
<dbReference type="RefSeq" id="WP_242515159.1">
    <property type="nucleotide sequence ID" value="NZ_CP012670.1"/>
</dbReference>
<reference evidence="1 2" key="1">
    <citation type="submission" date="2015-09" db="EMBL/GenBank/DDBJ databases">
        <title>Sorangium comparison.</title>
        <authorList>
            <person name="Zaburannyi N."/>
            <person name="Bunk B."/>
            <person name="Overmann J."/>
            <person name="Mueller R."/>
        </authorList>
    </citation>
    <scope>NUCLEOTIDE SEQUENCE [LARGE SCALE GENOMIC DNA]</scope>
    <source>
        <strain evidence="1 2">So ceGT47</strain>
    </source>
</reference>
<dbReference type="Pfam" id="PF06996">
    <property type="entry name" value="T6SS_TssG"/>
    <property type="match status" value="1"/>
</dbReference>
<dbReference type="EMBL" id="CP012670">
    <property type="protein sequence ID" value="AUX24143.1"/>
    <property type="molecule type" value="Genomic_DNA"/>
</dbReference>
<evidence type="ECO:0008006" key="3">
    <source>
        <dbReference type="Google" id="ProtNLM"/>
    </source>
</evidence>
<name>A0A4P2Q5B0_SORCE</name>
<organism evidence="1 2">
    <name type="scientific">Sorangium cellulosum</name>
    <name type="common">Polyangium cellulosum</name>
    <dbReference type="NCBI Taxonomy" id="56"/>
    <lineage>
        <taxon>Bacteria</taxon>
        <taxon>Pseudomonadati</taxon>
        <taxon>Myxococcota</taxon>
        <taxon>Polyangia</taxon>
        <taxon>Polyangiales</taxon>
        <taxon>Polyangiaceae</taxon>
        <taxon>Sorangium</taxon>
    </lineage>
</organism>
<evidence type="ECO:0000313" key="1">
    <source>
        <dbReference type="EMBL" id="AUX24143.1"/>
    </source>
</evidence>
<accession>A0A4P2Q5B0</accession>
<dbReference type="InterPro" id="IPR010732">
    <property type="entry name" value="T6SS_TssG-like"/>
</dbReference>
<dbReference type="PANTHER" id="PTHR35564:SF3">
    <property type="entry name" value="TYPE VI SECRETION SYSTEM BASEPLATE SUBUNIT TSSG"/>
    <property type="match status" value="1"/>
</dbReference>
<dbReference type="AlphaFoldDB" id="A0A4P2Q5B0"/>
<dbReference type="PANTHER" id="PTHR35564">
    <property type="match status" value="1"/>
</dbReference>
<gene>
    <name evidence="1" type="ORF">SOCEGT47_046790</name>
</gene>
<evidence type="ECO:0000313" key="2">
    <source>
        <dbReference type="Proteomes" id="UP000295781"/>
    </source>
</evidence>
<dbReference type="Proteomes" id="UP000295781">
    <property type="component" value="Chromosome"/>
</dbReference>
<protein>
    <recommendedName>
        <fullName evidence="3">Type VI secretion protein</fullName>
    </recommendedName>
</protein>
<sequence>MSAEPAAEETLQRFAEIAPRSSYYRLIYLLERLFPAAPPVGQLGPVQDERIRLRGDPSLIFASSDVSELALVKYPDAVQRARVSTTFLGLYGSVSPLPAYFIEEIALSDYQGGPQPIRDLLDVLHHRLLSLLYRAWTKYRLPVTYRMQGADPFTRRMFCAVGLDGFREYGTPLDRFFFLRYAPILASKSRSARSLETVLSEMLGNIGVRIEQFVGHWTLIEKPFRNKLGVMNNQLGESLTLGRYVFDGSGRYTIVVGPVGYDEYLSFLPGGERQALVRGVIETFTPGIHDVMLEIHVDTEEAPRFQLGSPRAATLKRTAWIGGAAAERLVLTVPLDEKHLAGSADADEEDRGEPPPM</sequence>
<dbReference type="NCBIfam" id="TIGR03347">
    <property type="entry name" value="VI_chp_1"/>
    <property type="match status" value="1"/>
</dbReference>